<keyword evidence="6 7" id="KW-0472">Membrane</keyword>
<evidence type="ECO:0000313" key="9">
    <source>
        <dbReference type="Proteomes" id="UP000545507"/>
    </source>
</evidence>
<dbReference type="PANTHER" id="PTHR33452:SF1">
    <property type="entry name" value="INNER MEMBRANE PROTEIN YPHA-RELATED"/>
    <property type="match status" value="1"/>
</dbReference>
<protein>
    <submittedName>
        <fullName evidence="8">DoxX family protein</fullName>
    </submittedName>
</protein>
<comment type="caution">
    <text evidence="8">The sequence shown here is derived from an EMBL/GenBank/DDBJ whole genome shotgun (WGS) entry which is preliminary data.</text>
</comment>
<evidence type="ECO:0000256" key="2">
    <source>
        <dbReference type="ARBA" id="ARBA00006679"/>
    </source>
</evidence>
<keyword evidence="9" id="KW-1185">Reference proteome</keyword>
<comment type="similarity">
    <text evidence="2">Belongs to the DoxX family.</text>
</comment>
<dbReference type="InterPro" id="IPR051907">
    <property type="entry name" value="DoxX-like_oxidoreductase"/>
</dbReference>
<evidence type="ECO:0000256" key="6">
    <source>
        <dbReference type="ARBA" id="ARBA00023136"/>
    </source>
</evidence>
<keyword evidence="3" id="KW-1003">Cell membrane</keyword>
<evidence type="ECO:0000256" key="1">
    <source>
        <dbReference type="ARBA" id="ARBA00004651"/>
    </source>
</evidence>
<gene>
    <name evidence="8" type="ORF">F3K02_18395</name>
</gene>
<dbReference type="EMBL" id="VYGV01000016">
    <property type="protein sequence ID" value="NWF47206.1"/>
    <property type="molecule type" value="Genomic_DNA"/>
</dbReference>
<organism evidence="8 9">
    <name type="scientific">Hydrogenophaga aromaticivorans</name>
    <dbReference type="NCBI Taxonomy" id="2610898"/>
    <lineage>
        <taxon>Bacteria</taxon>
        <taxon>Pseudomonadati</taxon>
        <taxon>Pseudomonadota</taxon>
        <taxon>Betaproteobacteria</taxon>
        <taxon>Burkholderiales</taxon>
        <taxon>Comamonadaceae</taxon>
        <taxon>Hydrogenophaga</taxon>
    </lineage>
</organism>
<sequence>MNTITSTQGAETGGLMARLTALLQSVHRAMDHLPNTLLAFAARFSIAAVFWKSGQTKIEGLAIDIVSGEFTLGWPRLSDNAVFLFKEEYQLPLLSPEQGATLAALGEHILPLFILLGLATRLSALGLLGMTLVIQLFVYPDAYATHGTWAAVLLYLMAHGPGKLSIDAWIASRHAR</sequence>
<dbReference type="PANTHER" id="PTHR33452">
    <property type="entry name" value="OXIDOREDUCTASE CATD-RELATED"/>
    <property type="match status" value="1"/>
</dbReference>
<proteinExistence type="inferred from homology"/>
<dbReference type="Pfam" id="PF07681">
    <property type="entry name" value="DoxX"/>
    <property type="match status" value="1"/>
</dbReference>
<dbReference type="InterPro" id="IPR032808">
    <property type="entry name" value="DoxX"/>
</dbReference>
<evidence type="ECO:0000256" key="3">
    <source>
        <dbReference type="ARBA" id="ARBA00022475"/>
    </source>
</evidence>
<evidence type="ECO:0000256" key="4">
    <source>
        <dbReference type="ARBA" id="ARBA00022692"/>
    </source>
</evidence>
<evidence type="ECO:0000256" key="5">
    <source>
        <dbReference type="ARBA" id="ARBA00022989"/>
    </source>
</evidence>
<keyword evidence="5 7" id="KW-1133">Transmembrane helix</keyword>
<accession>A0A7Y8KZD1</accession>
<keyword evidence="4 7" id="KW-0812">Transmembrane</keyword>
<feature type="transmembrane region" description="Helical" evidence="7">
    <location>
        <begin position="149"/>
        <end position="170"/>
    </location>
</feature>
<comment type="subcellular location">
    <subcellularLocation>
        <location evidence="1">Cell membrane</location>
        <topology evidence="1">Multi-pass membrane protein</topology>
    </subcellularLocation>
</comment>
<feature type="transmembrane region" description="Helical" evidence="7">
    <location>
        <begin position="112"/>
        <end position="137"/>
    </location>
</feature>
<evidence type="ECO:0000313" key="8">
    <source>
        <dbReference type="EMBL" id="NWF47206.1"/>
    </source>
</evidence>
<dbReference type="GO" id="GO:0005886">
    <property type="term" value="C:plasma membrane"/>
    <property type="evidence" value="ECO:0007669"/>
    <property type="project" value="UniProtKB-SubCell"/>
</dbReference>
<reference evidence="8 9" key="1">
    <citation type="submission" date="2019-09" db="EMBL/GenBank/DDBJ databases">
        <title>Hydrogenophaga aromatica sp. nov., isolated from a para-xylene-degrading enrichment culture.</title>
        <authorList>
            <person name="Tancsics A."/>
            <person name="Banerjee S."/>
        </authorList>
    </citation>
    <scope>NUCLEOTIDE SEQUENCE [LARGE SCALE GENOMIC DNA]</scope>
    <source>
        <strain evidence="8 9">D2P1</strain>
    </source>
</reference>
<evidence type="ECO:0000256" key="7">
    <source>
        <dbReference type="SAM" id="Phobius"/>
    </source>
</evidence>
<name>A0A7Y8KZD1_9BURK</name>
<dbReference type="Proteomes" id="UP000545507">
    <property type="component" value="Unassembled WGS sequence"/>
</dbReference>
<dbReference type="AlphaFoldDB" id="A0A7Y8KZD1"/>